<feature type="compositionally biased region" description="Low complexity" evidence="2">
    <location>
        <begin position="155"/>
        <end position="181"/>
    </location>
</feature>
<keyword evidence="9" id="KW-1185">Reference proteome</keyword>
<keyword evidence="1 3" id="KW-0732">Signal</keyword>
<feature type="signal peptide" evidence="3">
    <location>
        <begin position="1"/>
        <end position="19"/>
    </location>
</feature>
<accession>A0A2N5W5N7</accession>
<evidence type="ECO:0000256" key="2">
    <source>
        <dbReference type="SAM" id="MobiDB-lite"/>
    </source>
</evidence>
<sequence>MRFVNFLITLAGLTASASAFTVNQPSASSYWVQFETNTIAWSNAPNDSPQVTLQIINSNSTMLNGVFSIAEYVPAALEAYTVTNVTLVVADGYIVQMVNPANSSQVYASSAPFAVKPSGTAAAPGSGTGPLGSLPGSSGTAGDMRNMTGMSGMVGNTTNGRPGNTTGFNNNPNGTANANPRSSRASNVTPAVLASFSMVAGAIALATL</sequence>
<dbReference type="EMBL" id="PGCJ01000010">
    <property type="protein sequence ID" value="PLW57549.1"/>
    <property type="molecule type" value="Genomic_DNA"/>
</dbReference>
<feature type="region of interest" description="Disordered" evidence="2">
    <location>
        <begin position="153"/>
        <end position="184"/>
    </location>
</feature>
<dbReference type="PANTHER" id="PTHR35185:SF1">
    <property type="entry name" value="UPF0619 GPI-ANCHORED MEMBRANE PROTEIN C1322.10"/>
    <property type="match status" value="1"/>
</dbReference>
<protein>
    <recommendedName>
        <fullName evidence="4">Yeast cell wall synthesis Kre9/Knh1-like N-terminal domain-containing protein</fullName>
    </recommendedName>
</protein>
<evidence type="ECO:0000313" key="9">
    <source>
        <dbReference type="Proteomes" id="UP000235388"/>
    </source>
</evidence>
<comment type="caution">
    <text evidence="8">The sequence shown here is derived from an EMBL/GenBank/DDBJ whole genome shotgun (WGS) entry which is preliminary data.</text>
</comment>
<feature type="domain" description="Yeast cell wall synthesis Kre9/Knh1-like N-terminal" evidence="4">
    <location>
        <begin position="24"/>
        <end position="115"/>
    </location>
</feature>
<dbReference type="InterPro" id="IPR052479">
    <property type="entry name" value="GPI-anchor_Adhesion_Reg"/>
</dbReference>
<dbReference type="STRING" id="200324.A0A2N5W5N7"/>
<dbReference type="OrthoDB" id="5420143at2759"/>
<feature type="chain" id="PRO_5015084178" description="Yeast cell wall synthesis Kre9/Knh1-like N-terminal domain-containing protein" evidence="3">
    <location>
        <begin position="20"/>
        <end position="208"/>
    </location>
</feature>
<evidence type="ECO:0000256" key="3">
    <source>
        <dbReference type="SAM" id="SignalP"/>
    </source>
</evidence>
<name>A0A2N5W5N7_9BASI</name>
<evidence type="ECO:0000313" key="6">
    <source>
        <dbReference type="EMBL" id="PLW22595.1"/>
    </source>
</evidence>
<evidence type="ECO:0000259" key="4">
    <source>
        <dbReference type="Pfam" id="PF10342"/>
    </source>
</evidence>
<dbReference type="Pfam" id="PF10342">
    <property type="entry name" value="Kre9_KNH"/>
    <property type="match status" value="1"/>
</dbReference>
<evidence type="ECO:0000256" key="1">
    <source>
        <dbReference type="ARBA" id="ARBA00022729"/>
    </source>
</evidence>
<dbReference type="InterPro" id="IPR018466">
    <property type="entry name" value="Kre9/Knh1-like_N"/>
</dbReference>
<gene>
    <name evidence="8" type="ORF">PCANC_02578</name>
    <name evidence="6" type="ORF">PCANC_28392</name>
    <name evidence="7" type="ORF">PCASD_12686</name>
    <name evidence="5" type="ORF">PCASD_18104</name>
</gene>
<dbReference type="PANTHER" id="PTHR35185">
    <property type="entry name" value="SERINE/THREONINE-RICH PROTEIN ADG2-RELATED"/>
    <property type="match status" value="1"/>
</dbReference>
<evidence type="ECO:0000313" key="5">
    <source>
        <dbReference type="EMBL" id="PLW16243.1"/>
    </source>
</evidence>
<proteinExistence type="predicted"/>
<dbReference type="EMBL" id="PGCI01000777">
    <property type="protein sequence ID" value="PLW16243.1"/>
    <property type="molecule type" value="Genomic_DNA"/>
</dbReference>
<organism evidence="8 9">
    <name type="scientific">Puccinia coronata f. sp. avenae</name>
    <dbReference type="NCBI Taxonomy" id="200324"/>
    <lineage>
        <taxon>Eukaryota</taxon>
        <taxon>Fungi</taxon>
        <taxon>Dikarya</taxon>
        <taxon>Basidiomycota</taxon>
        <taxon>Pucciniomycotina</taxon>
        <taxon>Pucciniomycetes</taxon>
        <taxon>Pucciniales</taxon>
        <taxon>Pucciniaceae</taxon>
        <taxon>Puccinia</taxon>
    </lineage>
</organism>
<evidence type="ECO:0000313" key="10">
    <source>
        <dbReference type="Proteomes" id="UP000235392"/>
    </source>
</evidence>
<dbReference type="Proteomes" id="UP000235392">
    <property type="component" value="Unassembled WGS sequence"/>
</dbReference>
<feature type="region of interest" description="Disordered" evidence="2">
    <location>
        <begin position="118"/>
        <end position="139"/>
    </location>
</feature>
<dbReference type="AlphaFoldDB" id="A0A2N5W5N7"/>
<dbReference type="EMBL" id="PGCI01000168">
    <property type="protein sequence ID" value="PLW35954.1"/>
    <property type="molecule type" value="Genomic_DNA"/>
</dbReference>
<dbReference type="Proteomes" id="UP000235388">
    <property type="component" value="Unassembled WGS sequence"/>
</dbReference>
<evidence type="ECO:0000313" key="8">
    <source>
        <dbReference type="EMBL" id="PLW57549.1"/>
    </source>
</evidence>
<evidence type="ECO:0000313" key="7">
    <source>
        <dbReference type="EMBL" id="PLW35954.1"/>
    </source>
</evidence>
<reference evidence="9 10" key="1">
    <citation type="submission" date="2017-11" db="EMBL/GenBank/DDBJ databases">
        <title>De novo assembly and phasing of dikaryotic genomes from two isolates of Puccinia coronata f. sp. avenae, the causal agent of oat crown rust.</title>
        <authorList>
            <person name="Miller M.E."/>
            <person name="Zhang Y."/>
            <person name="Omidvar V."/>
            <person name="Sperschneider J."/>
            <person name="Schwessinger B."/>
            <person name="Raley C."/>
            <person name="Palmer J.M."/>
            <person name="Garnica D."/>
            <person name="Upadhyaya N."/>
            <person name="Rathjen J."/>
            <person name="Taylor J.M."/>
            <person name="Park R.F."/>
            <person name="Dodds P.N."/>
            <person name="Hirsch C.D."/>
            <person name="Kianian S.F."/>
            <person name="Figueroa M."/>
        </authorList>
    </citation>
    <scope>NUCLEOTIDE SEQUENCE [LARGE SCALE GENOMIC DNA]</scope>
    <source>
        <strain evidence="8">12NC29</strain>
        <strain evidence="5">12SD80</strain>
    </source>
</reference>
<dbReference type="EMBL" id="PGCJ01000752">
    <property type="protein sequence ID" value="PLW22595.1"/>
    <property type="molecule type" value="Genomic_DNA"/>
</dbReference>